<proteinExistence type="predicted"/>
<feature type="region of interest" description="Disordered" evidence="1">
    <location>
        <begin position="483"/>
        <end position="528"/>
    </location>
</feature>
<reference evidence="3 4" key="1">
    <citation type="submission" date="2019-11" db="EMBL/GenBank/DDBJ databases">
        <title>Venturia inaequalis Genome Resource.</title>
        <authorList>
            <person name="Lichtner F.J."/>
        </authorList>
    </citation>
    <scope>NUCLEOTIDE SEQUENCE [LARGE SCALE GENOMIC DNA]</scope>
    <source>
        <strain evidence="2 5">120213</strain>
        <strain evidence="3">Bline_iso_100314</strain>
    </source>
</reference>
<gene>
    <name evidence="3" type="ORF">BLS_007953</name>
    <name evidence="2" type="ORF">EG328_000815</name>
</gene>
<dbReference type="EMBL" id="WNWQ01000065">
    <property type="protein sequence ID" value="KAE9981035.1"/>
    <property type="molecule type" value="Genomic_DNA"/>
</dbReference>
<accession>A0A8H3V2W5</accession>
<evidence type="ECO:0000313" key="4">
    <source>
        <dbReference type="Proteomes" id="UP000433883"/>
    </source>
</evidence>
<feature type="region of interest" description="Disordered" evidence="1">
    <location>
        <begin position="717"/>
        <end position="769"/>
    </location>
</feature>
<feature type="region of interest" description="Disordered" evidence="1">
    <location>
        <begin position="141"/>
        <end position="172"/>
    </location>
</feature>
<feature type="compositionally biased region" description="Polar residues" evidence="1">
    <location>
        <begin position="517"/>
        <end position="527"/>
    </location>
</feature>
<feature type="compositionally biased region" description="Acidic residues" evidence="1">
    <location>
        <begin position="491"/>
        <end position="510"/>
    </location>
</feature>
<dbReference type="OrthoDB" id="3938760at2759"/>
<dbReference type="EMBL" id="WNWS01000116">
    <property type="protein sequence ID" value="KAE9979562.1"/>
    <property type="molecule type" value="Genomic_DNA"/>
</dbReference>
<dbReference type="Proteomes" id="UP000433883">
    <property type="component" value="Unassembled WGS sequence"/>
</dbReference>
<name>A0A8H3V2W5_VENIN</name>
<evidence type="ECO:0000313" key="2">
    <source>
        <dbReference type="EMBL" id="KAE9979562.1"/>
    </source>
</evidence>
<protein>
    <submittedName>
        <fullName evidence="3">Uncharacterized protein</fullName>
    </submittedName>
</protein>
<dbReference type="AlphaFoldDB" id="A0A8H3V2W5"/>
<sequence>MSSSPDYLMSPPNLESITVLGNAENWSAHSTSNLSPERNFEKRLDYALEATHSPFEETYRQQYEPFGYQEGNYTMNDRQSPWPPNDKQPNEMTFRELNYLVNHLSNKSERSQQAAAEIMQRPEYLKHAKSSAFAADKQLDMERPVSTPPRSALQPSTTPIGPPPPNIDHLSHNLLSLSSQHPLAPVSSTAGNGSSTNSSNYLIPSCTRDLVHAEELVQQALSHLIAHRSASLPSWQAPTNDPWEIPSPVGAPIQAAYVVPPACDMKVVGDHTGFVPDQAWLAVDNLPPAMGFIEHSMPRRRKGGSQKSFTNELPVSISREVEGWRLSYWFRRFPDVELKDIAERIVLPLGQSARTKEELKLLCNTLSMRHQRWCAREGGLMLSRTNKHIVSSKQLEIIERSLLLNGFQGLERNTIWALDQPAGQMIQPMVKGTSNFQGSRCIAPQRARLEPRVDASLKMYIGVVKESRSRGLANWRQLKKENWPGLNDADRETDEQDDDQSMQGNPDDDVQMPHAQTPPSVRAQTVPPNYGASFNHAFLAQQLPSVTFSMSPPVQQQRPTLQQLQQPQFSQDQIVAAYQHVNDYHGQFLGPISHGLPLHMNDMQPAMRGPNVAAIATSCNITAHTIEWYDAQQLQEKNGFIDALNQVFNQLVDQGVSLAEAYATSQQARMQYTDAQRRNRKIFVQAQHVGQNATNFRHNGAQPEGRDSSDVIDLISPAPTRFTPVTPHTPPTPSKAPNPKRMRFSESPSPTEQAARNIEIDEEYDEDQG</sequence>
<dbReference type="Proteomes" id="UP000447873">
    <property type="component" value="Unassembled WGS sequence"/>
</dbReference>
<evidence type="ECO:0000313" key="5">
    <source>
        <dbReference type="Proteomes" id="UP000447873"/>
    </source>
</evidence>
<feature type="compositionally biased region" description="Acidic residues" evidence="1">
    <location>
        <begin position="760"/>
        <end position="769"/>
    </location>
</feature>
<evidence type="ECO:0000313" key="3">
    <source>
        <dbReference type="EMBL" id="KAE9981035.1"/>
    </source>
</evidence>
<organism evidence="3 4">
    <name type="scientific">Venturia inaequalis</name>
    <name type="common">Apple scab fungus</name>
    <dbReference type="NCBI Taxonomy" id="5025"/>
    <lineage>
        <taxon>Eukaryota</taxon>
        <taxon>Fungi</taxon>
        <taxon>Dikarya</taxon>
        <taxon>Ascomycota</taxon>
        <taxon>Pezizomycotina</taxon>
        <taxon>Dothideomycetes</taxon>
        <taxon>Pleosporomycetidae</taxon>
        <taxon>Venturiales</taxon>
        <taxon>Venturiaceae</taxon>
        <taxon>Venturia</taxon>
    </lineage>
</organism>
<evidence type="ECO:0000256" key="1">
    <source>
        <dbReference type="SAM" id="MobiDB-lite"/>
    </source>
</evidence>
<feature type="compositionally biased region" description="Pro residues" evidence="1">
    <location>
        <begin position="727"/>
        <end position="736"/>
    </location>
</feature>
<comment type="caution">
    <text evidence="3">The sequence shown here is derived from an EMBL/GenBank/DDBJ whole genome shotgun (WGS) entry which is preliminary data.</text>
</comment>